<evidence type="ECO:0000256" key="1">
    <source>
        <dbReference type="SAM" id="MobiDB-lite"/>
    </source>
</evidence>
<dbReference type="InterPro" id="IPR051319">
    <property type="entry name" value="Oligoribo/pAp-PDE_c-di-AMP_PDE"/>
</dbReference>
<dbReference type="PANTHER" id="PTHR47618">
    <property type="entry name" value="BIFUNCTIONAL OLIGORIBONUCLEASE AND PAP PHOSPHATASE NRNA"/>
    <property type="match status" value="1"/>
</dbReference>
<gene>
    <name evidence="2" type="ORF">A2893_06215</name>
</gene>
<evidence type="ECO:0000313" key="2">
    <source>
        <dbReference type="EMBL" id="OGM64591.1"/>
    </source>
</evidence>
<sequence>MENSFKNIIDGSKSILILLPTKPYFDQVAAGLSLYLALREQKDIQISTPSQITVEFNRLIGVNRISQELGNKNLVIRFTDYRASDIERVSYDIENSQFRLTVIPKQKVSPPTKEQVELSYSGISADTVIIIGGANEAHFPAISTKELAGANILHIGTRDISLSSNKSFVSFSRPASSVSEVVASLIKESGMKFEVDIATNLLMGIEEGSNNFTDPTVTADTFAIVADLMRSGGKRSSSQVSARPTDFPPGAIPGQIVRPQPFMQPQAPQISQFQAAQTKPSLVTQQVESEKAAPSEQPEESDEPEEPPKDWLSPKIYKGTSIS</sequence>
<accession>A0A1F8BKI2</accession>
<evidence type="ECO:0000313" key="3">
    <source>
        <dbReference type="Proteomes" id="UP000176725"/>
    </source>
</evidence>
<dbReference type="EMBL" id="MGHH01000008">
    <property type="protein sequence ID" value="OGM64591.1"/>
    <property type="molecule type" value="Genomic_DNA"/>
</dbReference>
<comment type="caution">
    <text evidence="2">The sequence shown here is derived from an EMBL/GenBank/DDBJ whole genome shotgun (WGS) entry which is preliminary data.</text>
</comment>
<organism evidence="2 3">
    <name type="scientific">Candidatus Woesebacteria bacterium RIFCSPLOWO2_01_FULL_39_25</name>
    <dbReference type="NCBI Taxonomy" id="1802521"/>
    <lineage>
        <taxon>Bacteria</taxon>
        <taxon>Candidatus Woeseibacteriota</taxon>
    </lineage>
</organism>
<dbReference type="STRING" id="1802521.A2893_06215"/>
<dbReference type="InterPro" id="IPR038763">
    <property type="entry name" value="DHH_sf"/>
</dbReference>
<protein>
    <submittedName>
        <fullName evidence="2">Uncharacterized protein</fullName>
    </submittedName>
</protein>
<proteinExistence type="predicted"/>
<reference evidence="2 3" key="1">
    <citation type="journal article" date="2016" name="Nat. Commun.">
        <title>Thousands of microbial genomes shed light on interconnected biogeochemical processes in an aquifer system.</title>
        <authorList>
            <person name="Anantharaman K."/>
            <person name="Brown C.T."/>
            <person name="Hug L.A."/>
            <person name="Sharon I."/>
            <person name="Castelle C.J."/>
            <person name="Probst A.J."/>
            <person name="Thomas B.C."/>
            <person name="Singh A."/>
            <person name="Wilkins M.J."/>
            <person name="Karaoz U."/>
            <person name="Brodie E.L."/>
            <person name="Williams K.H."/>
            <person name="Hubbard S.S."/>
            <person name="Banfield J.F."/>
        </authorList>
    </citation>
    <scope>NUCLEOTIDE SEQUENCE [LARGE SCALE GENOMIC DNA]</scope>
</reference>
<dbReference type="Gene3D" id="3.90.1640.10">
    <property type="entry name" value="inorganic pyrophosphatase (n-terminal core)"/>
    <property type="match status" value="1"/>
</dbReference>
<dbReference type="PANTHER" id="PTHR47618:SF1">
    <property type="entry name" value="BIFUNCTIONAL OLIGORIBONUCLEASE AND PAP PHOSPHATASE NRNA"/>
    <property type="match status" value="1"/>
</dbReference>
<feature type="region of interest" description="Disordered" evidence="1">
    <location>
        <begin position="233"/>
        <end position="323"/>
    </location>
</feature>
<dbReference type="AlphaFoldDB" id="A0A1F8BKI2"/>
<name>A0A1F8BKI2_9BACT</name>
<dbReference type="Proteomes" id="UP000176725">
    <property type="component" value="Unassembled WGS sequence"/>
</dbReference>
<dbReference type="SUPFAM" id="SSF64182">
    <property type="entry name" value="DHH phosphoesterases"/>
    <property type="match status" value="1"/>
</dbReference>
<feature type="compositionally biased region" description="Polar residues" evidence="1">
    <location>
        <begin position="266"/>
        <end position="287"/>
    </location>
</feature>